<dbReference type="RefSeq" id="WP_054210292.1">
    <property type="nucleotide sequence ID" value="NZ_LGSZ01000048.1"/>
</dbReference>
<dbReference type="PANTHER" id="PTHR43342">
    <property type="entry name" value="NADH-QUINONE OXIDOREDUCTASE, E SUBUNIT"/>
    <property type="match status" value="1"/>
</dbReference>
<dbReference type="Gene3D" id="3.40.30.10">
    <property type="entry name" value="Glutaredoxin"/>
    <property type="match status" value="1"/>
</dbReference>
<dbReference type="Proteomes" id="UP000037822">
    <property type="component" value="Unassembled WGS sequence"/>
</dbReference>
<organism evidence="4 5">
    <name type="scientific">Bosea vaviloviae</name>
    <dbReference type="NCBI Taxonomy" id="1526658"/>
    <lineage>
        <taxon>Bacteria</taxon>
        <taxon>Pseudomonadati</taxon>
        <taxon>Pseudomonadota</taxon>
        <taxon>Alphaproteobacteria</taxon>
        <taxon>Hyphomicrobiales</taxon>
        <taxon>Boseaceae</taxon>
        <taxon>Bosea</taxon>
    </lineage>
</organism>
<keyword evidence="3" id="KW-0411">Iron-sulfur</keyword>
<comment type="caution">
    <text evidence="4">The sequence shown here is derived from an EMBL/GenBank/DDBJ whole genome shotgun (WGS) entry which is preliminary data.</text>
</comment>
<keyword evidence="5" id="KW-1185">Reference proteome</keyword>
<evidence type="ECO:0000256" key="3">
    <source>
        <dbReference type="ARBA" id="ARBA00023014"/>
    </source>
</evidence>
<dbReference type="Pfam" id="PF01257">
    <property type="entry name" value="2Fe-2S_thioredx"/>
    <property type="match status" value="1"/>
</dbReference>
<reference evidence="4 5" key="1">
    <citation type="submission" date="2015-07" db="EMBL/GenBank/DDBJ databases">
        <title>Whole genome sequencing of Bosea vaviloviae isolated from cave pool.</title>
        <authorList>
            <person name="Tan N.E.H."/>
            <person name="Lee Y.P."/>
            <person name="Gan H.M."/>
            <person name="Barton H."/>
            <person name="Savka M.A."/>
        </authorList>
    </citation>
    <scope>NUCLEOTIDE SEQUENCE [LARGE SCALE GENOMIC DNA]</scope>
    <source>
        <strain evidence="4 5">SD260</strain>
    </source>
</reference>
<dbReference type="SUPFAM" id="SSF52833">
    <property type="entry name" value="Thioredoxin-like"/>
    <property type="match status" value="1"/>
</dbReference>
<evidence type="ECO:0008006" key="6">
    <source>
        <dbReference type="Google" id="ProtNLM"/>
    </source>
</evidence>
<dbReference type="EMBL" id="LGSZ01000048">
    <property type="protein sequence ID" value="KPH79621.1"/>
    <property type="molecule type" value="Genomic_DNA"/>
</dbReference>
<dbReference type="GO" id="GO:0051536">
    <property type="term" value="F:iron-sulfur cluster binding"/>
    <property type="evidence" value="ECO:0007669"/>
    <property type="project" value="UniProtKB-KW"/>
</dbReference>
<keyword evidence="2" id="KW-0408">Iron</keyword>
<dbReference type="InterPro" id="IPR028431">
    <property type="entry name" value="NADP_DH_HndA-like"/>
</dbReference>
<gene>
    <name evidence="4" type="ORF">AE618_17290</name>
</gene>
<proteinExistence type="predicted"/>
<dbReference type="Gene3D" id="1.10.10.1590">
    <property type="entry name" value="NADH-quinone oxidoreductase subunit E"/>
    <property type="match status" value="1"/>
</dbReference>
<dbReference type="GO" id="GO:0046872">
    <property type="term" value="F:metal ion binding"/>
    <property type="evidence" value="ECO:0007669"/>
    <property type="project" value="UniProtKB-KW"/>
</dbReference>
<evidence type="ECO:0000313" key="4">
    <source>
        <dbReference type="EMBL" id="KPH79621.1"/>
    </source>
</evidence>
<evidence type="ECO:0000313" key="5">
    <source>
        <dbReference type="Proteomes" id="UP000037822"/>
    </source>
</evidence>
<dbReference type="InterPro" id="IPR041921">
    <property type="entry name" value="NuoE_N"/>
</dbReference>
<dbReference type="InterPro" id="IPR036249">
    <property type="entry name" value="Thioredoxin-like_sf"/>
</dbReference>
<evidence type="ECO:0000256" key="2">
    <source>
        <dbReference type="ARBA" id="ARBA00023004"/>
    </source>
</evidence>
<accession>A0A0N0MAG1</accession>
<sequence length="177" mass="18739">MTGYPAWDQDSARSIIAGLVHLEGAALPILHALQEEFGHVDAQVVPLLADALNLSRAEVHGTISFYHDFRTSPPPRRVIKLCRAEACQALGCEALVQDLAHRHGIAVDGHGHGASHGHTHGPDCGHDHSHAADVTVETVYCLGNCALGPSALVDGELIGRLDSDRLAELCTDAGVRS</sequence>
<dbReference type="PANTHER" id="PTHR43342:SF1">
    <property type="entry name" value="BIFURCATING [FEFE] HYDROGENASE GAMMA SUBUNIT"/>
    <property type="match status" value="1"/>
</dbReference>
<dbReference type="AlphaFoldDB" id="A0A0N0MAG1"/>
<keyword evidence="1" id="KW-0479">Metal-binding</keyword>
<protein>
    <recommendedName>
        <fullName evidence="6">NADH-quinone oxidoreductase subunit E</fullName>
    </recommendedName>
</protein>
<dbReference type="PATRIC" id="fig|1526658.3.peg.208"/>
<name>A0A0N0MAG1_9HYPH</name>
<dbReference type="OrthoDB" id="9807941at2"/>
<evidence type="ECO:0000256" key="1">
    <source>
        <dbReference type="ARBA" id="ARBA00022723"/>
    </source>
</evidence>